<keyword evidence="4" id="KW-1185">Reference proteome</keyword>
<dbReference type="AlphaFoldDB" id="A0A4Y2PPZ5"/>
<keyword evidence="2" id="KW-0472">Membrane</keyword>
<reference evidence="3 4" key="1">
    <citation type="journal article" date="2019" name="Sci. Rep.">
        <title>Orb-weaving spider Araneus ventricosus genome elucidates the spidroin gene catalogue.</title>
        <authorList>
            <person name="Kono N."/>
            <person name="Nakamura H."/>
            <person name="Ohtoshi R."/>
            <person name="Moran D.A.P."/>
            <person name="Shinohara A."/>
            <person name="Yoshida Y."/>
            <person name="Fujiwara M."/>
            <person name="Mori M."/>
            <person name="Tomita M."/>
            <person name="Arakawa K."/>
        </authorList>
    </citation>
    <scope>NUCLEOTIDE SEQUENCE [LARGE SCALE GENOMIC DNA]</scope>
</reference>
<keyword evidence="2" id="KW-0812">Transmembrane</keyword>
<feature type="region of interest" description="Disordered" evidence="1">
    <location>
        <begin position="1"/>
        <end position="72"/>
    </location>
</feature>
<sequence length="105" mass="12122">MPAVRRGSHRLSRCGKARKANNDRNERLSLSRSYLHFQGEEPPDHQSPLGKELRTVERDAHSSSRSPSSNTEDVTFWRMGFSSFLDGLFVWGYWLVQRSKRESIG</sequence>
<feature type="compositionally biased region" description="Basic residues" evidence="1">
    <location>
        <begin position="1"/>
        <end position="19"/>
    </location>
</feature>
<protein>
    <submittedName>
        <fullName evidence="3">Uncharacterized protein</fullName>
    </submittedName>
</protein>
<gene>
    <name evidence="3" type="ORF">AVEN_77877_1</name>
</gene>
<dbReference type="Proteomes" id="UP000499080">
    <property type="component" value="Unassembled WGS sequence"/>
</dbReference>
<proteinExistence type="predicted"/>
<evidence type="ECO:0000313" key="3">
    <source>
        <dbReference type="EMBL" id="GBN53261.1"/>
    </source>
</evidence>
<comment type="caution">
    <text evidence="3">The sequence shown here is derived from an EMBL/GenBank/DDBJ whole genome shotgun (WGS) entry which is preliminary data.</text>
</comment>
<keyword evidence="2" id="KW-1133">Transmembrane helix</keyword>
<name>A0A4Y2PPZ5_ARAVE</name>
<accession>A0A4Y2PPZ5</accession>
<dbReference type="EMBL" id="BGPR01011847">
    <property type="protein sequence ID" value="GBN53261.1"/>
    <property type="molecule type" value="Genomic_DNA"/>
</dbReference>
<evidence type="ECO:0000256" key="1">
    <source>
        <dbReference type="SAM" id="MobiDB-lite"/>
    </source>
</evidence>
<feature type="compositionally biased region" description="Basic and acidic residues" evidence="1">
    <location>
        <begin position="20"/>
        <end position="29"/>
    </location>
</feature>
<evidence type="ECO:0000313" key="4">
    <source>
        <dbReference type="Proteomes" id="UP000499080"/>
    </source>
</evidence>
<feature type="compositionally biased region" description="Basic and acidic residues" evidence="1">
    <location>
        <begin position="51"/>
        <end position="62"/>
    </location>
</feature>
<evidence type="ECO:0000256" key="2">
    <source>
        <dbReference type="SAM" id="Phobius"/>
    </source>
</evidence>
<organism evidence="3 4">
    <name type="scientific">Araneus ventricosus</name>
    <name type="common">Orbweaver spider</name>
    <name type="synonym">Epeira ventricosa</name>
    <dbReference type="NCBI Taxonomy" id="182803"/>
    <lineage>
        <taxon>Eukaryota</taxon>
        <taxon>Metazoa</taxon>
        <taxon>Ecdysozoa</taxon>
        <taxon>Arthropoda</taxon>
        <taxon>Chelicerata</taxon>
        <taxon>Arachnida</taxon>
        <taxon>Araneae</taxon>
        <taxon>Araneomorphae</taxon>
        <taxon>Entelegynae</taxon>
        <taxon>Araneoidea</taxon>
        <taxon>Araneidae</taxon>
        <taxon>Araneus</taxon>
    </lineage>
</organism>
<feature type="transmembrane region" description="Helical" evidence="2">
    <location>
        <begin position="76"/>
        <end position="96"/>
    </location>
</feature>